<reference evidence="2" key="1">
    <citation type="journal article" date="2021" name="Proc. Natl. Acad. Sci. U.S.A.">
        <title>A Catalog of Tens of Thousands of Viruses from Human Metagenomes Reveals Hidden Associations with Chronic Diseases.</title>
        <authorList>
            <person name="Tisza M.J."/>
            <person name="Buck C.B."/>
        </authorList>
    </citation>
    <scope>NUCLEOTIDE SEQUENCE</scope>
    <source>
        <strain evidence="2">Ct8Cp41</strain>
    </source>
</reference>
<protein>
    <submittedName>
        <fullName evidence="2">Uncharacterized protein</fullName>
    </submittedName>
</protein>
<evidence type="ECO:0000313" key="2">
    <source>
        <dbReference type="EMBL" id="DAF91669.1"/>
    </source>
</evidence>
<accession>A0A8S5UAZ6</accession>
<evidence type="ECO:0000256" key="1">
    <source>
        <dbReference type="SAM" id="MobiDB-lite"/>
    </source>
</evidence>
<dbReference type="EMBL" id="BK016059">
    <property type="protein sequence ID" value="DAF91669.1"/>
    <property type="molecule type" value="Genomic_DNA"/>
</dbReference>
<proteinExistence type="predicted"/>
<sequence>MVPHGTASPVQRASSGNRGSPARSGAYTPPVGRLPPP</sequence>
<organism evidence="2">
    <name type="scientific">Siphoviridae sp. ct8Cp41</name>
    <dbReference type="NCBI Taxonomy" id="2825358"/>
    <lineage>
        <taxon>Viruses</taxon>
        <taxon>Duplodnaviria</taxon>
        <taxon>Heunggongvirae</taxon>
        <taxon>Uroviricota</taxon>
        <taxon>Caudoviricetes</taxon>
    </lineage>
</organism>
<feature type="region of interest" description="Disordered" evidence="1">
    <location>
        <begin position="1"/>
        <end position="37"/>
    </location>
</feature>
<name>A0A8S5UAZ6_9CAUD</name>
<feature type="compositionally biased region" description="Polar residues" evidence="1">
    <location>
        <begin position="8"/>
        <end position="18"/>
    </location>
</feature>